<proteinExistence type="predicted"/>
<sequence length="63" mass="6869">MLFHKCNKFPKWGGGVYYTNIGSKCHSLTAFGNLSASVFSLLDKPSLKDPFLLISSLPPPALL</sequence>
<evidence type="ECO:0000313" key="1">
    <source>
        <dbReference type="EMBL" id="SMB89666.1"/>
    </source>
</evidence>
<protein>
    <submittedName>
        <fullName evidence="1">Uncharacterized protein</fullName>
    </submittedName>
</protein>
<gene>
    <name evidence="1" type="ORF">SAMN00808754_0198</name>
</gene>
<evidence type="ECO:0000313" key="2">
    <source>
        <dbReference type="Proteomes" id="UP000192569"/>
    </source>
</evidence>
<name>A0A1W1V8T5_9FIRM</name>
<reference evidence="1 2" key="1">
    <citation type="submission" date="2017-04" db="EMBL/GenBank/DDBJ databases">
        <authorList>
            <person name="Afonso C.L."/>
            <person name="Miller P.J."/>
            <person name="Scott M.A."/>
            <person name="Spackman E."/>
            <person name="Goraichik I."/>
            <person name="Dimitrov K.M."/>
            <person name="Suarez D.L."/>
            <person name="Swayne D.E."/>
        </authorList>
    </citation>
    <scope>NUCLEOTIDE SEQUENCE [LARGE SCALE GENOMIC DNA]</scope>
    <source>
        <strain evidence="1 2">ToBE</strain>
    </source>
</reference>
<dbReference type="EMBL" id="LT838272">
    <property type="protein sequence ID" value="SMB89666.1"/>
    <property type="molecule type" value="Genomic_DNA"/>
</dbReference>
<accession>A0A1W1V8T5</accession>
<keyword evidence="2" id="KW-1185">Reference proteome</keyword>
<dbReference type="STRING" id="698762.SAMN00808754_0198"/>
<organism evidence="1 2">
    <name type="scientific">Thermanaeromonas toyohensis ToBE</name>
    <dbReference type="NCBI Taxonomy" id="698762"/>
    <lineage>
        <taxon>Bacteria</taxon>
        <taxon>Bacillati</taxon>
        <taxon>Bacillota</taxon>
        <taxon>Clostridia</taxon>
        <taxon>Neomoorellales</taxon>
        <taxon>Neomoorellaceae</taxon>
        <taxon>Thermanaeromonas</taxon>
    </lineage>
</organism>
<dbReference type="Proteomes" id="UP000192569">
    <property type="component" value="Chromosome I"/>
</dbReference>
<dbReference type="AlphaFoldDB" id="A0A1W1V8T5"/>